<evidence type="ECO:0000256" key="1">
    <source>
        <dbReference type="SAM" id="SignalP"/>
    </source>
</evidence>
<feature type="chain" id="PRO_5015510369" description="DUF4097 domain-containing protein" evidence="1">
    <location>
        <begin position="22"/>
        <end position="276"/>
    </location>
</feature>
<feature type="signal peptide" evidence="1">
    <location>
        <begin position="1"/>
        <end position="21"/>
    </location>
</feature>
<dbReference type="AlphaFoldDB" id="A0A2S7F137"/>
<dbReference type="InterPro" id="IPR025164">
    <property type="entry name" value="Toastrack_DUF4097"/>
</dbReference>
<dbReference type="Proteomes" id="UP000239939">
    <property type="component" value="Unassembled WGS sequence"/>
</dbReference>
<keyword evidence="4" id="KW-1185">Reference proteome</keyword>
<evidence type="ECO:0000259" key="2">
    <source>
        <dbReference type="Pfam" id="PF13349"/>
    </source>
</evidence>
<evidence type="ECO:0000313" key="4">
    <source>
        <dbReference type="Proteomes" id="UP000239939"/>
    </source>
</evidence>
<reference evidence="4" key="1">
    <citation type="submission" date="2016-08" db="EMBL/GenBank/DDBJ databases">
        <authorList>
            <person name="Merda D."/>
            <person name="Briand M."/>
            <person name="Taghouti G."/>
            <person name="Carrere S."/>
            <person name="Gouzy J."/>
            <person name="Portier P."/>
            <person name="Jacques M.-A."/>
            <person name="Fischer-Le Saux M."/>
        </authorList>
    </citation>
    <scope>NUCLEOTIDE SEQUENCE [LARGE SCALE GENOMIC DNA]</scope>
    <source>
        <strain evidence="4">CFBP1817</strain>
    </source>
</reference>
<keyword evidence="1" id="KW-0732">Signal</keyword>
<proteinExistence type="predicted"/>
<dbReference type="OrthoDB" id="5944342at2"/>
<dbReference type="RefSeq" id="WP_128415958.1">
    <property type="nucleotide sequence ID" value="NZ_MDEJ01000011.1"/>
</dbReference>
<sequence>MRSHLPLSLAIVFALPGAAFAQEQCTFSEPRKLQLQLTGVKSVLFEVASNDLHLDASPGSGGRLSGRACAARANLLKGLTVTQKRVGDKLVVTLDDDRSMRISIGESYAYLDLRGSVPDTLPVQFDVGSGDAEISGAAAVRADVGSGDMAILRTKGRVTAKVGSGDIELEEMGALRVLAVGSGDLKATHVRGATEVGKVGSGDVELRGVAGNVKLGTIGSGDVDIDDVQGDVSVEAVNSGALSVRKVRGNVSVARKGSGDIDVSDVTGTTRVPAEK</sequence>
<dbReference type="Gene3D" id="2.160.20.120">
    <property type="match status" value="1"/>
</dbReference>
<feature type="domain" description="DUF4097" evidence="2">
    <location>
        <begin position="112"/>
        <end position="264"/>
    </location>
</feature>
<organism evidence="3 4">
    <name type="scientific">Xanthomonas populi</name>
    <dbReference type="NCBI Taxonomy" id="53414"/>
    <lineage>
        <taxon>Bacteria</taxon>
        <taxon>Pseudomonadati</taxon>
        <taxon>Pseudomonadota</taxon>
        <taxon>Gammaproteobacteria</taxon>
        <taxon>Lysobacterales</taxon>
        <taxon>Lysobacteraceae</taxon>
        <taxon>Xanthomonas</taxon>
    </lineage>
</organism>
<dbReference type="Pfam" id="PF13349">
    <property type="entry name" value="DUF4097"/>
    <property type="match status" value="1"/>
</dbReference>
<comment type="caution">
    <text evidence="3">The sequence shown here is derived from an EMBL/GenBank/DDBJ whole genome shotgun (WGS) entry which is preliminary data.</text>
</comment>
<name>A0A2S7F137_9XANT</name>
<accession>A0A2S7F137</accession>
<evidence type="ECO:0000313" key="3">
    <source>
        <dbReference type="EMBL" id="PPU99081.1"/>
    </source>
</evidence>
<dbReference type="EMBL" id="MDEJ01000011">
    <property type="protein sequence ID" value="PPU99081.1"/>
    <property type="molecule type" value="Genomic_DNA"/>
</dbReference>
<gene>
    <name evidence="3" type="ORF">XpopCFBP1817_03170</name>
</gene>
<protein>
    <recommendedName>
        <fullName evidence="2">DUF4097 domain-containing protein</fullName>
    </recommendedName>
</protein>